<dbReference type="EMBL" id="UINC01205998">
    <property type="protein sequence ID" value="SVE27426.1"/>
    <property type="molecule type" value="Genomic_DNA"/>
</dbReference>
<accession>A0A383C4R3</accession>
<feature type="non-terminal residue" evidence="1">
    <location>
        <position position="50"/>
    </location>
</feature>
<proteinExistence type="predicted"/>
<name>A0A383C4R3_9ZZZZ</name>
<dbReference type="AlphaFoldDB" id="A0A383C4R3"/>
<gene>
    <name evidence="1" type="ORF">METZ01_LOCUS480280</name>
</gene>
<organism evidence="1">
    <name type="scientific">marine metagenome</name>
    <dbReference type="NCBI Taxonomy" id="408172"/>
    <lineage>
        <taxon>unclassified sequences</taxon>
        <taxon>metagenomes</taxon>
        <taxon>ecological metagenomes</taxon>
    </lineage>
</organism>
<evidence type="ECO:0000313" key="1">
    <source>
        <dbReference type="EMBL" id="SVE27426.1"/>
    </source>
</evidence>
<sequence length="50" mass="5844">MKKNKVHLLIDQLELLSCEKKLKPPKMKLIDKIFIALGWFLAIPHLMKMG</sequence>
<protein>
    <submittedName>
        <fullName evidence="1">Uncharacterized protein</fullName>
    </submittedName>
</protein>
<reference evidence="1" key="1">
    <citation type="submission" date="2018-05" db="EMBL/GenBank/DDBJ databases">
        <authorList>
            <person name="Lanie J.A."/>
            <person name="Ng W.-L."/>
            <person name="Kazmierczak K.M."/>
            <person name="Andrzejewski T.M."/>
            <person name="Davidsen T.M."/>
            <person name="Wayne K.J."/>
            <person name="Tettelin H."/>
            <person name="Glass J.I."/>
            <person name="Rusch D."/>
            <person name="Podicherti R."/>
            <person name="Tsui H.-C.T."/>
            <person name="Winkler M.E."/>
        </authorList>
    </citation>
    <scope>NUCLEOTIDE SEQUENCE</scope>
</reference>